<comment type="caution">
    <text evidence="1">The sequence shown here is derived from an EMBL/GenBank/DDBJ whole genome shotgun (WGS) entry which is preliminary data.</text>
</comment>
<accession>D1PDX3</accession>
<organism evidence="1 2">
    <name type="scientific">Segatella copri DSM 18205</name>
    <dbReference type="NCBI Taxonomy" id="537011"/>
    <lineage>
        <taxon>Bacteria</taxon>
        <taxon>Pseudomonadati</taxon>
        <taxon>Bacteroidota</taxon>
        <taxon>Bacteroidia</taxon>
        <taxon>Bacteroidales</taxon>
        <taxon>Prevotellaceae</taxon>
        <taxon>Segatella</taxon>
    </lineage>
</organism>
<protein>
    <submittedName>
        <fullName evidence="1">Uncharacterized protein</fullName>
    </submittedName>
</protein>
<dbReference type="Proteomes" id="UP000004477">
    <property type="component" value="Unassembled WGS sequence"/>
</dbReference>
<reference evidence="1" key="1">
    <citation type="submission" date="2009-11" db="EMBL/GenBank/DDBJ databases">
        <authorList>
            <person name="Weinstock G."/>
            <person name="Sodergren E."/>
            <person name="Clifton S."/>
            <person name="Fulton L."/>
            <person name="Fulton B."/>
            <person name="Courtney L."/>
            <person name="Fronick C."/>
            <person name="Harrison M."/>
            <person name="Strong C."/>
            <person name="Farmer C."/>
            <person name="Delahaunty K."/>
            <person name="Markovic C."/>
            <person name="Hall O."/>
            <person name="Minx P."/>
            <person name="Tomlinson C."/>
            <person name="Mitreva M."/>
            <person name="Nelson J."/>
            <person name="Hou S."/>
            <person name="Wollam A."/>
            <person name="Pepin K.H."/>
            <person name="Johnson M."/>
            <person name="Bhonagiri V."/>
            <person name="Nash W.E."/>
            <person name="Warren W."/>
            <person name="Chinwalla A."/>
            <person name="Mardis E.R."/>
            <person name="Wilson R.K."/>
        </authorList>
    </citation>
    <scope>NUCLEOTIDE SEQUENCE [LARGE SCALE GENOMIC DNA]</scope>
    <source>
        <strain evidence="1">DSM 18205</strain>
    </source>
</reference>
<dbReference type="STRING" id="537011.PREVCOP_05417"/>
<dbReference type="PaxDb" id="537011-PREVCOP_05417"/>
<keyword evidence="2" id="KW-1185">Reference proteome</keyword>
<dbReference type="EMBL" id="ACBX02000016">
    <property type="protein sequence ID" value="EFB35279.1"/>
    <property type="molecule type" value="Genomic_DNA"/>
</dbReference>
<dbReference type="HOGENOM" id="CLU_2864064_0_0_10"/>
<name>D1PDX3_9BACT</name>
<gene>
    <name evidence="1" type="ORF">PREVCOP_05417</name>
</gene>
<sequence length="64" mass="7560">MIQMTINTLSDFILSPKSIFTFWLQKYIKRTKVDWFKTVQFQFIAIKGTFFVGKTANIAYLCNL</sequence>
<evidence type="ECO:0000313" key="2">
    <source>
        <dbReference type="Proteomes" id="UP000004477"/>
    </source>
</evidence>
<dbReference type="AlphaFoldDB" id="D1PDX3"/>
<evidence type="ECO:0000313" key="1">
    <source>
        <dbReference type="EMBL" id="EFB35279.1"/>
    </source>
</evidence>
<proteinExistence type="predicted"/>